<sequence>ESSKLNSDAEDGEANSTLNSERTPAPVRGWKSVKELIAWPEVNSRSVFLADPIGMKIPSIRAYTYTCMRAMHVRRILMLFVTSGIGRTCAPLLEIMCGHR</sequence>
<feature type="region of interest" description="Disordered" evidence="1">
    <location>
        <begin position="1"/>
        <end position="25"/>
    </location>
</feature>
<keyword evidence="3" id="KW-1185">Reference proteome</keyword>
<name>A0A026WAZ3_OOCBI</name>
<dbReference type="EMBL" id="KK107293">
    <property type="protein sequence ID" value="EZA53277.1"/>
    <property type="molecule type" value="Genomic_DNA"/>
</dbReference>
<dbReference type="Proteomes" id="UP000053097">
    <property type="component" value="Unassembled WGS sequence"/>
</dbReference>
<evidence type="ECO:0000313" key="2">
    <source>
        <dbReference type="EMBL" id="EZA53277.1"/>
    </source>
</evidence>
<gene>
    <name evidence="2" type="ORF">X777_06356</name>
</gene>
<protein>
    <submittedName>
        <fullName evidence="2">Uncharacterized protein</fullName>
    </submittedName>
</protein>
<reference evidence="2 3" key="1">
    <citation type="journal article" date="2014" name="Curr. Biol.">
        <title>The genome of the clonal raider ant Cerapachys biroi.</title>
        <authorList>
            <person name="Oxley P.R."/>
            <person name="Ji L."/>
            <person name="Fetter-Pruneda I."/>
            <person name="McKenzie S.K."/>
            <person name="Li C."/>
            <person name="Hu H."/>
            <person name="Zhang G."/>
            <person name="Kronauer D.J."/>
        </authorList>
    </citation>
    <scope>NUCLEOTIDE SEQUENCE [LARGE SCALE GENOMIC DNA]</scope>
</reference>
<evidence type="ECO:0000256" key="1">
    <source>
        <dbReference type="SAM" id="MobiDB-lite"/>
    </source>
</evidence>
<accession>A0A026WAZ3</accession>
<proteinExistence type="predicted"/>
<dbReference type="AlphaFoldDB" id="A0A026WAZ3"/>
<organism evidence="2 3">
    <name type="scientific">Ooceraea biroi</name>
    <name type="common">Clonal raider ant</name>
    <name type="synonym">Cerapachys biroi</name>
    <dbReference type="NCBI Taxonomy" id="2015173"/>
    <lineage>
        <taxon>Eukaryota</taxon>
        <taxon>Metazoa</taxon>
        <taxon>Ecdysozoa</taxon>
        <taxon>Arthropoda</taxon>
        <taxon>Hexapoda</taxon>
        <taxon>Insecta</taxon>
        <taxon>Pterygota</taxon>
        <taxon>Neoptera</taxon>
        <taxon>Endopterygota</taxon>
        <taxon>Hymenoptera</taxon>
        <taxon>Apocrita</taxon>
        <taxon>Aculeata</taxon>
        <taxon>Formicoidea</taxon>
        <taxon>Formicidae</taxon>
        <taxon>Dorylinae</taxon>
        <taxon>Ooceraea</taxon>
    </lineage>
</organism>
<feature type="non-terminal residue" evidence="2">
    <location>
        <position position="1"/>
    </location>
</feature>
<evidence type="ECO:0000313" key="3">
    <source>
        <dbReference type="Proteomes" id="UP000053097"/>
    </source>
</evidence>